<protein>
    <recommendedName>
        <fullName evidence="4">Invasion protein B, involved in pathogenesis</fullName>
    </recommendedName>
</protein>
<sequence>MKLIKIAAVSCFAASTLAMPAFAADPIPGAEDGFAPYGDPVEGWNVFIDAERQACLIERTDDFGHAVQIGLTKNKKHAYIGVFTLADVDIKNKQKVEIDINGFVFDGKARGMKSKDLQGDYKGAYFVIKDDNMANAIMQEGTLTAFPKKTKQPVKVDLTGVSAAVEAARTCTDGIAS</sequence>
<dbReference type="AlphaFoldDB" id="A0A0N7LQR7"/>
<reference evidence="2 3" key="1">
    <citation type="submission" date="2015-09" db="EMBL/GenBank/DDBJ databases">
        <authorList>
            <consortium name="Swine Surveillance"/>
        </authorList>
    </citation>
    <scope>NUCLEOTIDE SEQUENCE [LARGE SCALE GENOMIC DNA]</scope>
    <source>
        <strain evidence="2 3">CECT 4292</strain>
    </source>
</reference>
<dbReference type="EMBL" id="CYPU01000043">
    <property type="protein sequence ID" value="CUH48772.1"/>
    <property type="molecule type" value="Genomic_DNA"/>
</dbReference>
<dbReference type="Proteomes" id="UP000050783">
    <property type="component" value="Unassembled WGS sequence"/>
</dbReference>
<evidence type="ECO:0008006" key="4">
    <source>
        <dbReference type="Google" id="ProtNLM"/>
    </source>
</evidence>
<name>A0A0N7LQR7_9RHOB</name>
<organism evidence="2 3">
    <name type="scientific">Ruegeria atlantica</name>
    <dbReference type="NCBI Taxonomy" id="81569"/>
    <lineage>
        <taxon>Bacteria</taxon>
        <taxon>Pseudomonadati</taxon>
        <taxon>Pseudomonadota</taxon>
        <taxon>Alphaproteobacteria</taxon>
        <taxon>Rhodobacterales</taxon>
        <taxon>Roseobacteraceae</taxon>
        <taxon>Ruegeria</taxon>
    </lineage>
</organism>
<feature type="signal peptide" evidence="1">
    <location>
        <begin position="1"/>
        <end position="23"/>
    </location>
</feature>
<keyword evidence="1" id="KW-0732">Signal</keyword>
<evidence type="ECO:0000313" key="2">
    <source>
        <dbReference type="EMBL" id="CUH48772.1"/>
    </source>
</evidence>
<accession>A0A0N7LQR7</accession>
<evidence type="ECO:0000256" key="1">
    <source>
        <dbReference type="SAM" id="SignalP"/>
    </source>
</evidence>
<evidence type="ECO:0000313" key="3">
    <source>
        <dbReference type="Proteomes" id="UP000050783"/>
    </source>
</evidence>
<gene>
    <name evidence="2" type="ORF">RUA4292_02961</name>
</gene>
<proteinExistence type="predicted"/>
<feature type="chain" id="PRO_5006015508" description="Invasion protein B, involved in pathogenesis" evidence="1">
    <location>
        <begin position="24"/>
        <end position="177"/>
    </location>
</feature>